<dbReference type="PANTHER" id="PTHR43649">
    <property type="entry name" value="ARABINOSE-BINDING PROTEIN-RELATED"/>
    <property type="match status" value="1"/>
</dbReference>
<keyword evidence="1" id="KW-0732">Signal</keyword>
<gene>
    <name evidence="2" type="ORF">DDQ50_15210</name>
</gene>
<name>A0A2V1HSN0_9MICO</name>
<feature type="signal peptide" evidence="1">
    <location>
        <begin position="1"/>
        <end position="31"/>
    </location>
</feature>
<dbReference type="Pfam" id="PF01547">
    <property type="entry name" value="SBP_bac_1"/>
    <property type="match status" value="1"/>
</dbReference>
<dbReference type="InterPro" id="IPR006059">
    <property type="entry name" value="SBP"/>
</dbReference>
<proteinExistence type="predicted"/>
<protein>
    <submittedName>
        <fullName evidence="2">Carbohydrate ABC transporter substrate-binding protein</fullName>
    </submittedName>
</protein>
<dbReference type="InterPro" id="IPR050490">
    <property type="entry name" value="Bact_solute-bd_prot1"/>
</dbReference>
<comment type="caution">
    <text evidence="2">The sequence shown here is derived from an EMBL/GenBank/DDBJ whole genome shotgun (WGS) entry which is preliminary data.</text>
</comment>
<dbReference type="RefSeq" id="WP_116757655.1">
    <property type="nucleotide sequence ID" value="NZ_JBHUEX010000001.1"/>
</dbReference>
<feature type="chain" id="PRO_5016161158" evidence="1">
    <location>
        <begin position="32"/>
        <end position="459"/>
    </location>
</feature>
<dbReference type="Gene3D" id="3.40.190.10">
    <property type="entry name" value="Periplasmic binding protein-like II"/>
    <property type="match status" value="2"/>
</dbReference>
<evidence type="ECO:0000256" key="1">
    <source>
        <dbReference type="SAM" id="SignalP"/>
    </source>
</evidence>
<dbReference type="EMBL" id="QEOP01000004">
    <property type="protein sequence ID" value="PVZ93327.1"/>
    <property type="molecule type" value="Genomic_DNA"/>
</dbReference>
<organism evidence="2 3">
    <name type="scientific">Amnibacterium flavum</name>
    <dbReference type="NCBI Taxonomy" id="2173173"/>
    <lineage>
        <taxon>Bacteria</taxon>
        <taxon>Bacillati</taxon>
        <taxon>Actinomycetota</taxon>
        <taxon>Actinomycetes</taxon>
        <taxon>Micrococcales</taxon>
        <taxon>Microbacteriaceae</taxon>
        <taxon>Amnibacterium</taxon>
    </lineage>
</organism>
<evidence type="ECO:0000313" key="3">
    <source>
        <dbReference type="Proteomes" id="UP000244893"/>
    </source>
</evidence>
<reference evidence="2 3" key="1">
    <citation type="submission" date="2018-05" db="EMBL/GenBank/DDBJ databases">
        <title>Amnibacterium sp. M8JJ-5, whole genome shotgun sequence.</title>
        <authorList>
            <person name="Tuo L."/>
        </authorList>
    </citation>
    <scope>NUCLEOTIDE SEQUENCE [LARGE SCALE GENOMIC DNA]</scope>
    <source>
        <strain evidence="2 3">M8JJ-5</strain>
    </source>
</reference>
<sequence>MSFSSVGRTRLVRVVAAAAIGGLMLTVSACAGGGGGGGEQGSATEGEVNWWGFTPDLGVGEDYIALFNEEYPDIKVNYKFVPISQYDAALRPALASSSGPDVYDVAPGGGIASITAFGGSAIDMTPVLEDSLGDDWASQIAENGVTGLTTSDGKLAGLPVGSTFGGTLWINQELFDKYSLTPPTTLDEWVEVCDTFRANGVGCLAQGAGQVAFDQDTLQSIADSIEPGLWTKASKGDADWSDPVFVEALEIWKKLFDDEIMVPGALGLQQYPDANNLFQSQQAAMVMMGTWYMQYSTVAGMTAAISAAGVGSPVPFTAISIPFPDVSGNGNPASLYGDPDYGLAVNSRSKATAAATTFATWLTTTTAGQQAVANALNTIPSLKGVEPDWDNVELVNPDVQRPSLQALIAETATVKEPRLSLVSADLQQAIGVAATSVAGGQATPEDAAKTLQETMKRLG</sequence>
<dbReference type="OrthoDB" id="8317736at2"/>
<evidence type="ECO:0000313" key="2">
    <source>
        <dbReference type="EMBL" id="PVZ93327.1"/>
    </source>
</evidence>
<dbReference type="SUPFAM" id="SSF53850">
    <property type="entry name" value="Periplasmic binding protein-like II"/>
    <property type="match status" value="1"/>
</dbReference>
<accession>A0A2V1HSN0</accession>
<dbReference type="Proteomes" id="UP000244893">
    <property type="component" value="Unassembled WGS sequence"/>
</dbReference>
<dbReference type="AlphaFoldDB" id="A0A2V1HSN0"/>
<keyword evidence="3" id="KW-1185">Reference proteome</keyword>